<name>A0A1D3TRR0_9FIRM</name>
<gene>
    <name evidence="2" type="ORF">SAMN05421730_1004190</name>
</gene>
<dbReference type="STRING" id="1619234.SAMN05421730_1004190"/>
<keyword evidence="1" id="KW-0472">Membrane</keyword>
<keyword evidence="1" id="KW-1133">Transmembrane helix</keyword>
<dbReference type="EMBL" id="FMKA01000004">
    <property type="protein sequence ID" value="SCP96433.1"/>
    <property type="molecule type" value="Genomic_DNA"/>
</dbReference>
<proteinExistence type="predicted"/>
<dbReference type="OrthoDB" id="5244042at2"/>
<evidence type="ECO:0008006" key="4">
    <source>
        <dbReference type="Google" id="ProtNLM"/>
    </source>
</evidence>
<organism evidence="2 3">
    <name type="scientific">Anaerobium acetethylicum</name>
    <dbReference type="NCBI Taxonomy" id="1619234"/>
    <lineage>
        <taxon>Bacteria</taxon>
        <taxon>Bacillati</taxon>
        <taxon>Bacillota</taxon>
        <taxon>Clostridia</taxon>
        <taxon>Lachnospirales</taxon>
        <taxon>Lachnospiraceae</taxon>
        <taxon>Anaerobium</taxon>
    </lineage>
</organism>
<keyword evidence="3" id="KW-1185">Reference proteome</keyword>
<dbReference type="InterPro" id="IPR027981">
    <property type="entry name" value="DUF4446"/>
</dbReference>
<dbReference type="AlphaFoldDB" id="A0A1D3TRR0"/>
<protein>
    <recommendedName>
        <fullName evidence="4">DUF4446 family protein</fullName>
    </recommendedName>
</protein>
<dbReference type="Proteomes" id="UP000199315">
    <property type="component" value="Unassembled WGS sequence"/>
</dbReference>
<dbReference type="Pfam" id="PF14584">
    <property type="entry name" value="DUF4446"/>
    <property type="match status" value="1"/>
</dbReference>
<sequence>MNSSIIDFLKEYLVFIVCGVAAFSIILLIMLIVSLVKIRKLNKKYSLFMNGKNAESLEDVILKRFSEIDELKFSDRVNKSDIKRIDENLMVTFQKVGMVKYDAFKEMGGKLSFSLALLNSRNDGLVLNSMHSREGCYTYIKEIVKGESFIVLSEEEKEALDQAIRSNDFNIKI</sequence>
<keyword evidence="1" id="KW-0812">Transmembrane</keyword>
<accession>A0A1D3TRR0</accession>
<evidence type="ECO:0000313" key="2">
    <source>
        <dbReference type="EMBL" id="SCP96433.1"/>
    </source>
</evidence>
<reference evidence="2 3" key="1">
    <citation type="submission" date="2016-09" db="EMBL/GenBank/DDBJ databases">
        <authorList>
            <person name="Capua I."/>
            <person name="De Benedictis P."/>
            <person name="Joannis T."/>
            <person name="Lombin L.H."/>
            <person name="Cattoli G."/>
        </authorList>
    </citation>
    <scope>NUCLEOTIDE SEQUENCE [LARGE SCALE GENOMIC DNA]</scope>
    <source>
        <strain evidence="2 3">GluBS11</strain>
    </source>
</reference>
<evidence type="ECO:0000256" key="1">
    <source>
        <dbReference type="SAM" id="Phobius"/>
    </source>
</evidence>
<evidence type="ECO:0000313" key="3">
    <source>
        <dbReference type="Proteomes" id="UP000199315"/>
    </source>
</evidence>
<feature type="transmembrane region" description="Helical" evidence="1">
    <location>
        <begin position="12"/>
        <end position="36"/>
    </location>
</feature>